<dbReference type="Proteomes" id="UP000318148">
    <property type="component" value="Unassembled WGS sequence"/>
</dbReference>
<comment type="caution">
    <text evidence="12">The sequence shown here is derived from an EMBL/GenBank/DDBJ whole genome shotgun (WGS) entry which is preliminary data.</text>
</comment>
<comment type="subcellular location">
    <subcellularLocation>
        <location evidence="1">Membrane</location>
        <topology evidence="1">Multi-pass membrane protein</topology>
    </subcellularLocation>
</comment>
<dbReference type="CDD" id="cd01665">
    <property type="entry name" value="Cyt_c_Oxidase_III"/>
    <property type="match status" value="1"/>
</dbReference>
<evidence type="ECO:0000256" key="8">
    <source>
        <dbReference type="ARBA" id="ARBA00031400"/>
    </source>
</evidence>
<dbReference type="GO" id="GO:0019646">
    <property type="term" value="P:aerobic electron transport chain"/>
    <property type="evidence" value="ECO:0007669"/>
    <property type="project" value="InterPro"/>
</dbReference>
<keyword evidence="7 10" id="KW-0472">Membrane</keyword>
<dbReference type="EC" id="7.1.1.9" evidence="3"/>
<evidence type="ECO:0000259" key="11">
    <source>
        <dbReference type="PROSITE" id="PS50253"/>
    </source>
</evidence>
<dbReference type="PANTHER" id="PTHR11403:SF7">
    <property type="entry name" value="CYTOCHROME C OXIDASE SUBUNIT 3"/>
    <property type="match status" value="1"/>
</dbReference>
<dbReference type="InterPro" id="IPR024791">
    <property type="entry name" value="Cyt_c/ubiquinol_Oxase_su3"/>
</dbReference>
<evidence type="ECO:0000256" key="1">
    <source>
        <dbReference type="ARBA" id="ARBA00004141"/>
    </source>
</evidence>
<feature type="transmembrane region" description="Helical" evidence="10">
    <location>
        <begin position="15"/>
        <end position="35"/>
    </location>
</feature>
<dbReference type="PANTHER" id="PTHR11403">
    <property type="entry name" value="CYTOCHROME C OXIDASE SUBUNIT III"/>
    <property type="match status" value="1"/>
</dbReference>
<evidence type="ECO:0000313" key="12">
    <source>
        <dbReference type="EMBL" id="RZO02536.1"/>
    </source>
</evidence>
<dbReference type="GO" id="GO:0004129">
    <property type="term" value="F:cytochrome-c oxidase activity"/>
    <property type="evidence" value="ECO:0007669"/>
    <property type="project" value="UniProtKB-EC"/>
</dbReference>
<evidence type="ECO:0000256" key="2">
    <source>
        <dbReference type="ARBA" id="ARBA00010581"/>
    </source>
</evidence>
<feature type="transmembrane region" description="Helical" evidence="10">
    <location>
        <begin position="41"/>
        <end position="58"/>
    </location>
</feature>
<dbReference type="InterPro" id="IPR035973">
    <property type="entry name" value="Cyt_c_oxidase_su3-like_sf"/>
</dbReference>
<evidence type="ECO:0000256" key="9">
    <source>
        <dbReference type="ARBA" id="ARBA00031625"/>
    </source>
</evidence>
<name>A0A520LJJ8_9GAMM</name>
<evidence type="ECO:0000256" key="3">
    <source>
        <dbReference type="ARBA" id="ARBA00012949"/>
    </source>
</evidence>
<feature type="transmembrane region" description="Helical" evidence="10">
    <location>
        <begin position="211"/>
        <end position="229"/>
    </location>
</feature>
<evidence type="ECO:0000313" key="13">
    <source>
        <dbReference type="Proteomes" id="UP000318148"/>
    </source>
</evidence>
<sequence>MAEQGNYYVPEQSKLPLLAALGMGTMGFGAATWVIDGQSATVFVVGLAILAIVMYKWWSIVIEENMKGMVSDQLKHSYVLGMLWFIFSEVMFFAAFFGALFYVRVLVNPWIGGEAAITLFDDTPTDASVANSELLYPGYESTWPPLVTPDQAANGESAKFVGPDQAMSFPGFSNWQRILAWLPLWNTIILLTSSYTVNIAHHALKEGNRKIFIRWLGITVFLGGVFLILQAEEYIEAYQHMGLTLDSGIYGTTFFLLTGFHGAHVTLGTIMLLVSFLRGLKGHFKNDDHFGFEAAAWYWHFVDVVWVGLFLVVYVFD</sequence>
<dbReference type="FunFam" id="1.20.120.80:FF:000003">
    <property type="entry name" value="Cytochrome c oxidase subunit 3"/>
    <property type="match status" value="1"/>
</dbReference>
<dbReference type="InterPro" id="IPR000298">
    <property type="entry name" value="Cyt_c_oxidase-like_su3"/>
</dbReference>
<evidence type="ECO:0000256" key="6">
    <source>
        <dbReference type="ARBA" id="ARBA00022989"/>
    </source>
</evidence>
<evidence type="ECO:0000256" key="5">
    <source>
        <dbReference type="ARBA" id="ARBA00022967"/>
    </source>
</evidence>
<evidence type="ECO:0000256" key="7">
    <source>
        <dbReference type="ARBA" id="ARBA00023136"/>
    </source>
</evidence>
<dbReference type="Pfam" id="PF00510">
    <property type="entry name" value="COX3"/>
    <property type="match status" value="2"/>
</dbReference>
<dbReference type="GO" id="GO:0016020">
    <property type="term" value="C:membrane"/>
    <property type="evidence" value="ECO:0007669"/>
    <property type="project" value="UniProtKB-SubCell"/>
</dbReference>
<dbReference type="Gene3D" id="1.20.120.80">
    <property type="entry name" value="Cytochrome c oxidase, subunit III, four-helix bundle"/>
    <property type="match status" value="1"/>
</dbReference>
<gene>
    <name evidence="12" type="ORF">EVB02_04530</name>
</gene>
<keyword evidence="4 10" id="KW-0812">Transmembrane</keyword>
<feature type="domain" description="Heme-copper oxidase subunit III family profile" evidence="11">
    <location>
        <begin position="3"/>
        <end position="317"/>
    </location>
</feature>
<keyword evidence="6 10" id="KW-1133">Transmembrane helix</keyword>
<dbReference type="InterPro" id="IPR013833">
    <property type="entry name" value="Cyt_c_oxidase_su3_a-hlx"/>
</dbReference>
<dbReference type="AlphaFoldDB" id="A0A520LJJ8"/>
<keyword evidence="5" id="KW-1278">Translocase</keyword>
<dbReference type="Gene3D" id="1.10.287.70">
    <property type="match status" value="1"/>
</dbReference>
<dbReference type="InterPro" id="IPR033945">
    <property type="entry name" value="Cyt_c_oxase_su3_dom"/>
</dbReference>
<feature type="transmembrane region" description="Helical" evidence="10">
    <location>
        <begin position="178"/>
        <end position="199"/>
    </location>
</feature>
<comment type="similarity">
    <text evidence="2">Belongs to the cytochrome c oxidase subunit 3 family.</text>
</comment>
<dbReference type="SUPFAM" id="SSF81452">
    <property type="entry name" value="Cytochrome c oxidase subunit III-like"/>
    <property type="match status" value="1"/>
</dbReference>
<evidence type="ECO:0000256" key="4">
    <source>
        <dbReference type="ARBA" id="ARBA00022692"/>
    </source>
</evidence>
<organism evidence="12 13">
    <name type="scientific">SAR92 clade bacterium</name>
    <dbReference type="NCBI Taxonomy" id="2315479"/>
    <lineage>
        <taxon>Bacteria</taxon>
        <taxon>Pseudomonadati</taxon>
        <taxon>Pseudomonadota</taxon>
        <taxon>Gammaproteobacteria</taxon>
        <taxon>Cellvibrionales</taxon>
        <taxon>Porticoccaceae</taxon>
        <taxon>SAR92 clade</taxon>
    </lineage>
</organism>
<feature type="transmembrane region" description="Helical" evidence="10">
    <location>
        <begin position="297"/>
        <end position="316"/>
    </location>
</feature>
<proteinExistence type="inferred from homology"/>
<dbReference type="EMBL" id="SHBO01000076">
    <property type="protein sequence ID" value="RZO02536.1"/>
    <property type="molecule type" value="Genomic_DNA"/>
</dbReference>
<reference evidence="12 13" key="1">
    <citation type="submission" date="2019-02" db="EMBL/GenBank/DDBJ databases">
        <title>Prokaryotic population dynamics and viral predation in marine succession experiment using metagenomics: the confinement effect.</title>
        <authorList>
            <person name="Haro-Moreno J.M."/>
            <person name="Rodriguez-Valera F."/>
            <person name="Lopez-Perez M."/>
        </authorList>
    </citation>
    <scope>NUCLEOTIDE SEQUENCE [LARGE SCALE GENOMIC DNA]</scope>
    <source>
        <strain evidence="12">MED-G169</strain>
    </source>
</reference>
<feature type="transmembrane region" description="Helical" evidence="10">
    <location>
        <begin position="78"/>
        <end position="103"/>
    </location>
</feature>
<dbReference type="PROSITE" id="PS50253">
    <property type="entry name" value="COX3"/>
    <property type="match status" value="1"/>
</dbReference>
<accession>A0A520LJJ8</accession>
<feature type="transmembrane region" description="Helical" evidence="10">
    <location>
        <begin position="249"/>
        <end position="277"/>
    </location>
</feature>
<evidence type="ECO:0000256" key="10">
    <source>
        <dbReference type="SAM" id="Phobius"/>
    </source>
</evidence>
<protein>
    <recommendedName>
        <fullName evidence="3">cytochrome-c oxidase</fullName>
        <ecNumber evidence="3">7.1.1.9</ecNumber>
    </recommendedName>
    <alternativeName>
        <fullName evidence="8">Cytochrome aa3 subunit 3</fullName>
    </alternativeName>
    <alternativeName>
        <fullName evidence="9">Cytochrome c oxidase polypeptide III</fullName>
    </alternativeName>
</protein>